<keyword evidence="3" id="KW-0675">Receptor</keyword>
<dbReference type="PROSITE" id="PS50041">
    <property type="entry name" value="C_TYPE_LECTIN_2"/>
    <property type="match status" value="1"/>
</dbReference>
<dbReference type="Pfam" id="PF00059">
    <property type="entry name" value="Lectin_C"/>
    <property type="match status" value="1"/>
</dbReference>
<dbReference type="PANTHER" id="PTHR45710">
    <property type="entry name" value="C-TYPE LECTIN DOMAIN-CONTAINING PROTEIN 180"/>
    <property type="match status" value="1"/>
</dbReference>
<dbReference type="InterPro" id="IPR050828">
    <property type="entry name" value="C-type_lectin/matrix_domain"/>
</dbReference>
<comment type="subcellular location">
    <subcellularLocation>
        <location evidence="1">Cell membrane</location>
        <topology evidence="1">Single-pass type II membrane protein</topology>
    </subcellularLocation>
</comment>
<dbReference type="PANTHER" id="PTHR45710:SF35">
    <property type="entry name" value="C-TYPE LECTIN DOMAIN FAMILY 2 MEMBER D"/>
    <property type="match status" value="1"/>
</dbReference>
<dbReference type="GO" id="GO:0005886">
    <property type="term" value="C:plasma membrane"/>
    <property type="evidence" value="ECO:0007669"/>
    <property type="project" value="UniProtKB-SubCell"/>
</dbReference>
<accession>A0A4D9DKL4</accession>
<evidence type="ECO:0000259" key="2">
    <source>
        <dbReference type="PROSITE" id="PS50041"/>
    </source>
</evidence>
<dbReference type="InterPro" id="IPR016186">
    <property type="entry name" value="C-type_lectin-like/link_sf"/>
</dbReference>
<keyword evidence="4" id="KW-1185">Reference proteome</keyword>
<dbReference type="STRING" id="55544.A0A4D9DKL4"/>
<gene>
    <name evidence="3" type="ORF">DR999_PMT20283</name>
</gene>
<evidence type="ECO:0000313" key="3">
    <source>
        <dbReference type="EMBL" id="TFJ97840.1"/>
    </source>
</evidence>
<dbReference type="OrthoDB" id="9013109at2759"/>
<sequence length="75" mass="8542">MCYKGSSDHWISLRREPDQPWKWANGTRFNNWFSIAGEGPCAFLNNNDDIASSSCAREGHWICSKPVEKPEGRAK</sequence>
<dbReference type="GO" id="GO:0030246">
    <property type="term" value="F:carbohydrate binding"/>
    <property type="evidence" value="ECO:0007669"/>
    <property type="project" value="UniProtKB-KW"/>
</dbReference>
<dbReference type="SUPFAM" id="SSF56436">
    <property type="entry name" value="C-type lectin-like"/>
    <property type="match status" value="1"/>
</dbReference>
<keyword evidence="3" id="KW-0430">Lectin</keyword>
<dbReference type="InterPro" id="IPR001304">
    <property type="entry name" value="C-type_lectin-like"/>
</dbReference>
<dbReference type="InterPro" id="IPR016187">
    <property type="entry name" value="CTDL_fold"/>
</dbReference>
<feature type="domain" description="C-type lectin" evidence="2">
    <location>
        <begin position="10"/>
        <end position="64"/>
    </location>
</feature>
<comment type="caution">
    <text evidence="3">The sequence shown here is derived from an EMBL/GenBank/DDBJ whole genome shotgun (WGS) entry which is preliminary data.</text>
</comment>
<protein>
    <submittedName>
        <fullName evidence="3">Killer cell lectin-like receptor subfamily B member 1B allele B</fullName>
    </submittedName>
</protein>
<evidence type="ECO:0000313" key="4">
    <source>
        <dbReference type="Proteomes" id="UP000297703"/>
    </source>
</evidence>
<proteinExistence type="predicted"/>
<reference evidence="3 4" key="1">
    <citation type="submission" date="2019-04" db="EMBL/GenBank/DDBJ databases">
        <title>Draft genome of the big-headed turtle Platysternon megacephalum.</title>
        <authorList>
            <person name="Gong S."/>
        </authorList>
    </citation>
    <scope>NUCLEOTIDE SEQUENCE [LARGE SCALE GENOMIC DNA]</scope>
    <source>
        <strain evidence="3">DO16091913</strain>
        <tissue evidence="3">Muscle</tissue>
    </source>
</reference>
<reference evidence="3 4" key="2">
    <citation type="submission" date="2019-04" db="EMBL/GenBank/DDBJ databases">
        <title>The genome sequence of big-headed turtle.</title>
        <authorList>
            <person name="Gong S."/>
        </authorList>
    </citation>
    <scope>NUCLEOTIDE SEQUENCE [LARGE SCALE GENOMIC DNA]</scope>
    <source>
        <strain evidence="3">DO16091913</strain>
        <tissue evidence="3">Muscle</tissue>
    </source>
</reference>
<evidence type="ECO:0000256" key="1">
    <source>
        <dbReference type="ARBA" id="ARBA00004401"/>
    </source>
</evidence>
<name>A0A4D9DKL4_9SAUR</name>
<dbReference type="Gene3D" id="3.10.100.10">
    <property type="entry name" value="Mannose-Binding Protein A, subunit A"/>
    <property type="match status" value="1"/>
</dbReference>
<dbReference type="Proteomes" id="UP000297703">
    <property type="component" value="Unassembled WGS sequence"/>
</dbReference>
<dbReference type="AlphaFoldDB" id="A0A4D9DKL4"/>
<organism evidence="3 4">
    <name type="scientific">Platysternon megacephalum</name>
    <name type="common">big-headed turtle</name>
    <dbReference type="NCBI Taxonomy" id="55544"/>
    <lineage>
        <taxon>Eukaryota</taxon>
        <taxon>Metazoa</taxon>
        <taxon>Chordata</taxon>
        <taxon>Craniata</taxon>
        <taxon>Vertebrata</taxon>
        <taxon>Euteleostomi</taxon>
        <taxon>Archelosauria</taxon>
        <taxon>Testudinata</taxon>
        <taxon>Testudines</taxon>
        <taxon>Cryptodira</taxon>
        <taxon>Durocryptodira</taxon>
        <taxon>Testudinoidea</taxon>
        <taxon>Platysternidae</taxon>
        <taxon>Platysternon</taxon>
    </lineage>
</organism>
<dbReference type="EMBL" id="QXTE01000457">
    <property type="protein sequence ID" value="TFJ97840.1"/>
    <property type="molecule type" value="Genomic_DNA"/>
</dbReference>